<feature type="transmembrane region" description="Helical" evidence="2">
    <location>
        <begin position="278"/>
        <end position="300"/>
    </location>
</feature>
<feature type="transmembrane region" description="Helical" evidence="2">
    <location>
        <begin position="165"/>
        <end position="187"/>
    </location>
</feature>
<feature type="compositionally biased region" description="Polar residues" evidence="1">
    <location>
        <begin position="14"/>
        <end position="39"/>
    </location>
</feature>
<dbReference type="PANTHER" id="PTHR42024:SF1">
    <property type="entry name" value="AMINO ACID PERMEASE_ SLC12A DOMAIN-CONTAINING PROTEIN"/>
    <property type="match status" value="1"/>
</dbReference>
<feature type="transmembrane region" description="Helical" evidence="2">
    <location>
        <begin position="62"/>
        <end position="87"/>
    </location>
</feature>
<keyword evidence="2" id="KW-1133">Transmembrane helix</keyword>
<keyword evidence="4" id="KW-1185">Reference proteome</keyword>
<proteinExistence type="predicted"/>
<reference evidence="3" key="1">
    <citation type="submission" date="2023-02" db="EMBL/GenBank/DDBJ databases">
        <title>Identification and recombinant expression of a fungal hydrolase from Papiliotrema laurentii that hydrolyzes apple cutin and clears colloidal polyester polyurethane.</title>
        <authorList>
            <consortium name="DOE Joint Genome Institute"/>
            <person name="Roman V.A."/>
            <person name="Bojanowski C."/>
            <person name="Crable B.R."/>
            <person name="Wagner D.N."/>
            <person name="Hung C.S."/>
            <person name="Nadeau L.J."/>
            <person name="Schratz L."/>
            <person name="Haridas S."/>
            <person name="Pangilinan J."/>
            <person name="Lipzen A."/>
            <person name="Na H."/>
            <person name="Yan M."/>
            <person name="Ng V."/>
            <person name="Grigoriev I.V."/>
            <person name="Spatafora J.W."/>
            <person name="Barlow D."/>
            <person name="Biffinger J."/>
            <person name="Kelley-Loughnane N."/>
            <person name="Varaljay V.A."/>
            <person name="Crookes-Goodson W.J."/>
        </authorList>
    </citation>
    <scope>NUCLEOTIDE SEQUENCE</scope>
    <source>
        <strain evidence="3">5307AH</strain>
    </source>
</reference>
<keyword evidence="2" id="KW-0472">Membrane</keyword>
<organism evidence="3 4">
    <name type="scientific">Papiliotrema laurentii</name>
    <name type="common">Cryptococcus laurentii</name>
    <dbReference type="NCBI Taxonomy" id="5418"/>
    <lineage>
        <taxon>Eukaryota</taxon>
        <taxon>Fungi</taxon>
        <taxon>Dikarya</taxon>
        <taxon>Basidiomycota</taxon>
        <taxon>Agaricomycotina</taxon>
        <taxon>Tremellomycetes</taxon>
        <taxon>Tremellales</taxon>
        <taxon>Rhynchogastremaceae</taxon>
        <taxon>Papiliotrema</taxon>
    </lineage>
</organism>
<feature type="transmembrane region" description="Helical" evidence="2">
    <location>
        <begin position="252"/>
        <end position="272"/>
    </location>
</feature>
<dbReference type="EMBL" id="JAODAN010000011">
    <property type="protein sequence ID" value="KAK1921133.1"/>
    <property type="molecule type" value="Genomic_DNA"/>
</dbReference>
<evidence type="ECO:0000256" key="1">
    <source>
        <dbReference type="SAM" id="MobiDB-lite"/>
    </source>
</evidence>
<feature type="region of interest" description="Disordered" evidence="1">
    <location>
        <begin position="1"/>
        <end position="43"/>
    </location>
</feature>
<dbReference type="Proteomes" id="UP001182556">
    <property type="component" value="Unassembled WGS sequence"/>
</dbReference>
<evidence type="ECO:0000313" key="3">
    <source>
        <dbReference type="EMBL" id="KAK1921133.1"/>
    </source>
</evidence>
<feature type="transmembrane region" description="Helical" evidence="2">
    <location>
        <begin position="136"/>
        <end position="159"/>
    </location>
</feature>
<keyword evidence="2" id="KW-0812">Transmembrane</keyword>
<comment type="caution">
    <text evidence="3">The sequence shown here is derived from an EMBL/GenBank/DDBJ whole genome shotgun (WGS) entry which is preliminary data.</text>
</comment>
<dbReference type="PANTHER" id="PTHR42024">
    <property type="entry name" value="AMINO ACID PERMEASE_ SLC12A DOMAIN-CONTAINING PROTEIN"/>
    <property type="match status" value="1"/>
</dbReference>
<dbReference type="AlphaFoldDB" id="A0AAD9FNA3"/>
<evidence type="ECO:0000256" key="2">
    <source>
        <dbReference type="SAM" id="Phobius"/>
    </source>
</evidence>
<name>A0AAD9FNA3_PAPLA</name>
<sequence length="311" mass="35170">MPSIDPEPGDITRPSHTTASHLTSPLSRDTTSRSYTPSSQVPPGPPSLGYSLYAKHRRRNIFIFWSLVAFDSVAMPIILYFVLWYHTSLSPNAVFSIVTAAVGGVSIVDYGWRLWKLVKRDSNCRVRDTGRYHLDFFHWCFTLMWMILMIELIVGTVPVNPPIRLLSMPLASALFTFSVILMLIDLLRFFGIASPVRISSQPKGMIPKPAIYFILEDVVAVDGCGTVAFRDALSVRYDSSHVFREMIRRLSVFWWVSGLAMAVVTTILIFTLPKEAAFVVGWSVPIVWAAVWALVTTMYVRRELKREETTC</sequence>
<accession>A0AAD9FNA3</accession>
<feature type="transmembrane region" description="Helical" evidence="2">
    <location>
        <begin position="93"/>
        <end position="115"/>
    </location>
</feature>
<evidence type="ECO:0000313" key="4">
    <source>
        <dbReference type="Proteomes" id="UP001182556"/>
    </source>
</evidence>
<protein>
    <submittedName>
        <fullName evidence="3">Uncharacterized protein</fullName>
    </submittedName>
</protein>
<gene>
    <name evidence="3" type="ORF">DB88DRAFT_89890</name>
</gene>